<dbReference type="AlphaFoldDB" id="A0AAF0WJ85"/>
<proteinExistence type="inferred from homology"/>
<feature type="transmembrane region" description="Helical" evidence="7">
    <location>
        <begin position="406"/>
        <end position="426"/>
    </location>
</feature>
<keyword evidence="5 7" id="KW-0472">Membrane</keyword>
<comment type="subcellular location">
    <subcellularLocation>
        <location evidence="1">Membrane</location>
        <topology evidence="1">Multi-pass membrane protein</topology>
    </subcellularLocation>
</comment>
<dbReference type="Gene3D" id="1.20.1250.20">
    <property type="entry name" value="MFS general substrate transporter like domains"/>
    <property type="match status" value="1"/>
</dbReference>
<feature type="transmembrane region" description="Helical" evidence="7">
    <location>
        <begin position="324"/>
        <end position="345"/>
    </location>
</feature>
<evidence type="ECO:0000256" key="6">
    <source>
        <dbReference type="ARBA" id="ARBA00044504"/>
    </source>
</evidence>
<evidence type="ECO:0000313" key="9">
    <source>
        <dbReference type="Proteomes" id="UP000077755"/>
    </source>
</evidence>
<feature type="transmembrane region" description="Helical" evidence="7">
    <location>
        <begin position="446"/>
        <end position="476"/>
    </location>
</feature>
<sequence>MGDLLVELGTKNKQRTRRGGRRATLFVFVTNGLESIPFIGNAVSLFVYFYGSMNFSLTKSATMLTNYMGSTFLLSLFGGFVCDTFLSRFKSCVLFGSLEVLGYAVLATQAFSKHLRPLPCKDVSPLLMNQCEKADSGQVAMLYLGLYLVALGAGGMKAAVPSMGADQYDEKDPEEAEKIPTYFNWLFFSFVSGAILGCTFLVWLNTDQGWKWGFGVSTVSVLAAVLFLCSGVSFYRHNDPKGSPLTRIAQVFVAAFRNRNLPHPETAEGFHEISGDKDETETEILQRTDQFMFLDRAAMIRTTNSSNAGPSLVCTVTQVEETKIILRMLPIVVSTIFLNTCLAQHQTFALQQANTMDRKVLGIQVPASSIPVIPLFFMFLIMPLYDRICVPALKKLTGIPTGIRHLQRIGVGLVLSTIAMVVAGYVETRRKHVAVKHNMVDSPGPLPMSVLWLGIQYGIFGMADMFTMVGLLNFFYSESSAGMKSLGTSLTWSSTSIGYFLSTVIVNVVDDVSGGWLSSNNLNRDKLNHFYYLLAALNVLNFGFYLLCSSWYRYKDEGVKENESA</sequence>
<keyword evidence="3 7" id="KW-0812">Transmembrane</keyword>
<name>A0AAF0WJ85_DAUCS</name>
<reference evidence="8" key="2">
    <citation type="submission" date="2022-03" db="EMBL/GenBank/DDBJ databases">
        <title>Draft title - Genomic analysis of global carrot germplasm unveils the trajectory of domestication and the origin of high carotenoid orange carrot.</title>
        <authorList>
            <person name="Iorizzo M."/>
            <person name="Ellison S."/>
            <person name="Senalik D."/>
            <person name="Macko-Podgorni A."/>
            <person name="Grzebelus D."/>
            <person name="Bostan H."/>
            <person name="Rolling W."/>
            <person name="Curaba J."/>
            <person name="Simon P."/>
        </authorList>
    </citation>
    <scope>NUCLEOTIDE SEQUENCE</scope>
    <source>
        <tissue evidence="8">Leaf</tissue>
    </source>
</reference>
<dbReference type="PANTHER" id="PTHR11654">
    <property type="entry name" value="OLIGOPEPTIDE TRANSPORTER-RELATED"/>
    <property type="match status" value="1"/>
</dbReference>
<dbReference type="InterPro" id="IPR000109">
    <property type="entry name" value="POT_fam"/>
</dbReference>
<feature type="transmembrane region" description="Helical" evidence="7">
    <location>
        <begin position="365"/>
        <end position="385"/>
    </location>
</feature>
<reference evidence="8" key="1">
    <citation type="journal article" date="2016" name="Nat. Genet.">
        <title>A high-quality carrot genome assembly provides new insights into carotenoid accumulation and asterid genome evolution.</title>
        <authorList>
            <person name="Iorizzo M."/>
            <person name="Ellison S."/>
            <person name="Senalik D."/>
            <person name="Zeng P."/>
            <person name="Satapoomin P."/>
            <person name="Huang J."/>
            <person name="Bowman M."/>
            <person name="Iovene M."/>
            <person name="Sanseverino W."/>
            <person name="Cavagnaro P."/>
            <person name="Yildiz M."/>
            <person name="Macko-Podgorni A."/>
            <person name="Moranska E."/>
            <person name="Grzebelus E."/>
            <person name="Grzebelus D."/>
            <person name="Ashrafi H."/>
            <person name="Zheng Z."/>
            <person name="Cheng S."/>
            <person name="Spooner D."/>
            <person name="Van Deynze A."/>
            <person name="Simon P."/>
        </authorList>
    </citation>
    <scope>NUCLEOTIDE SEQUENCE</scope>
    <source>
        <tissue evidence="8">Leaf</tissue>
    </source>
</reference>
<evidence type="ECO:0000256" key="1">
    <source>
        <dbReference type="ARBA" id="ARBA00004141"/>
    </source>
</evidence>
<feature type="transmembrane region" description="Helical" evidence="7">
    <location>
        <begin position="529"/>
        <end position="548"/>
    </location>
</feature>
<feature type="transmembrane region" description="Helical" evidence="7">
    <location>
        <begin position="93"/>
        <end position="111"/>
    </location>
</feature>
<dbReference type="GO" id="GO:0022857">
    <property type="term" value="F:transmembrane transporter activity"/>
    <property type="evidence" value="ECO:0007669"/>
    <property type="project" value="InterPro"/>
</dbReference>
<keyword evidence="4 7" id="KW-1133">Transmembrane helix</keyword>
<evidence type="ECO:0000256" key="5">
    <source>
        <dbReference type="ARBA" id="ARBA00023136"/>
    </source>
</evidence>
<evidence type="ECO:0000313" key="8">
    <source>
        <dbReference type="EMBL" id="WOG90679.1"/>
    </source>
</evidence>
<gene>
    <name evidence="8" type="ORF">DCAR_0309923</name>
</gene>
<keyword evidence="9" id="KW-1185">Reference proteome</keyword>
<evidence type="ECO:0000256" key="7">
    <source>
        <dbReference type="SAM" id="Phobius"/>
    </source>
</evidence>
<dbReference type="EMBL" id="CP093345">
    <property type="protein sequence ID" value="WOG90679.1"/>
    <property type="molecule type" value="Genomic_DNA"/>
</dbReference>
<comment type="similarity">
    <text evidence="2">Belongs to the major facilitator superfamily. Proton-dependent oligopeptide transporter (POT/PTR) (TC 2.A.17) family.</text>
</comment>
<dbReference type="SUPFAM" id="SSF103473">
    <property type="entry name" value="MFS general substrate transporter"/>
    <property type="match status" value="1"/>
</dbReference>
<dbReference type="Pfam" id="PF00854">
    <property type="entry name" value="PTR2"/>
    <property type="match status" value="1"/>
</dbReference>
<dbReference type="GO" id="GO:0016020">
    <property type="term" value="C:membrane"/>
    <property type="evidence" value="ECO:0007669"/>
    <property type="project" value="UniProtKB-SubCell"/>
</dbReference>
<comment type="similarity">
    <text evidence="6">Belongs to the major facilitator superfamily. Phosphate:H(+) symporter (TC 2.A.1.9) family.</text>
</comment>
<dbReference type="Proteomes" id="UP000077755">
    <property type="component" value="Chromosome 3"/>
</dbReference>
<protein>
    <submittedName>
        <fullName evidence="8">Uncharacterized protein</fullName>
    </submittedName>
</protein>
<evidence type="ECO:0000256" key="4">
    <source>
        <dbReference type="ARBA" id="ARBA00022989"/>
    </source>
</evidence>
<evidence type="ECO:0000256" key="2">
    <source>
        <dbReference type="ARBA" id="ARBA00005982"/>
    </source>
</evidence>
<dbReference type="InterPro" id="IPR036259">
    <property type="entry name" value="MFS_trans_sf"/>
</dbReference>
<accession>A0AAF0WJ85</accession>
<organism evidence="8 9">
    <name type="scientific">Daucus carota subsp. sativus</name>
    <name type="common">Carrot</name>
    <dbReference type="NCBI Taxonomy" id="79200"/>
    <lineage>
        <taxon>Eukaryota</taxon>
        <taxon>Viridiplantae</taxon>
        <taxon>Streptophyta</taxon>
        <taxon>Embryophyta</taxon>
        <taxon>Tracheophyta</taxon>
        <taxon>Spermatophyta</taxon>
        <taxon>Magnoliopsida</taxon>
        <taxon>eudicotyledons</taxon>
        <taxon>Gunneridae</taxon>
        <taxon>Pentapetalae</taxon>
        <taxon>asterids</taxon>
        <taxon>campanulids</taxon>
        <taxon>Apiales</taxon>
        <taxon>Apiaceae</taxon>
        <taxon>Apioideae</taxon>
        <taxon>Scandiceae</taxon>
        <taxon>Daucinae</taxon>
        <taxon>Daucus</taxon>
        <taxon>Daucus sect. Daucus</taxon>
    </lineage>
</organism>
<feature type="transmembrane region" description="Helical" evidence="7">
    <location>
        <begin position="210"/>
        <end position="235"/>
    </location>
</feature>
<feature type="transmembrane region" description="Helical" evidence="7">
    <location>
        <begin position="181"/>
        <end position="204"/>
    </location>
</feature>
<feature type="transmembrane region" description="Helical" evidence="7">
    <location>
        <begin position="140"/>
        <end position="160"/>
    </location>
</feature>
<feature type="transmembrane region" description="Helical" evidence="7">
    <location>
        <begin position="23"/>
        <end position="47"/>
    </location>
</feature>
<feature type="transmembrane region" description="Helical" evidence="7">
    <location>
        <begin position="488"/>
        <end position="509"/>
    </location>
</feature>
<evidence type="ECO:0000256" key="3">
    <source>
        <dbReference type="ARBA" id="ARBA00022692"/>
    </source>
</evidence>
<feature type="transmembrane region" description="Helical" evidence="7">
    <location>
        <begin position="67"/>
        <end position="86"/>
    </location>
</feature>